<accession>G8WY79</accession>
<dbReference type="GO" id="GO:0016628">
    <property type="term" value="F:oxidoreductase activity, acting on the CH-CH group of donors, NAD or NADP as acceptor"/>
    <property type="evidence" value="ECO:0007669"/>
    <property type="project" value="UniProtKB-ARBA"/>
</dbReference>
<dbReference type="InterPro" id="IPR045247">
    <property type="entry name" value="Oye-like"/>
</dbReference>
<evidence type="ECO:0000256" key="2">
    <source>
        <dbReference type="ARBA" id="ARBA00005979"/>
    </source>
</evidence>
<evidence type="ECO:0000313" key="6">
    <source>
        <dbReference type="Proteomes" id="UP000007842"/>
    </source>
</evidence>
<dbReference type="GO" id="GO:0010181">
    <property type="term" value="F:FMN binding"/>
    <property type="evidence" value="ECO:0007669"/>
    <property type="project" value="InterPro"/>
</dbReference>
<gene>
    <name evidence="5" type="ordered locus">SCATT_54790</name>
</gene>
<dbReference type="Pfam" id="PF00724">
    <property type="entry name" value="Oxidored_FMN"/>
    <property type="match status" value="1"/>
</dbReference>
<dbReference type="PANTHER" id="PTHR22893">
    <property type="entry name" value="NADH OXIDOREDUCTASE-RELATED"/>
    <property type="match status" value="1"/>
</dbReference>
<comment type="similarity">
    <text evidence="2">Belongs to the NADH:flavin oxidoreductase/NADH oxidase family.</text>
</comment>
<dbReference type="PANTHER" id="PTHR22893:SF91">
    <property type="entry name" value="NADPH DEHYDROGENASE 2-RELATED"/>
    <property type="match status" value="1"/>
</dbReference>
<dbReference type="Gene3D" id="3.20.20.70">
    <property type="entry name" value="Aldolase class I"/>
    <property type="match status" value="1"/>
</dbReference>
<dbReference type="STRING" id="1003195.SCATT_54790"/>
<dbReference type="KEGG" id="scy:SCATT_54790"/>
<protein>
    <submittedName>
        <fullName evidence="5">NADH:flavin oxidoreductase/NADH oxidase</fullName>
    </submittedName>
</protein>
<reference evidence="6" key="1">
    <citation type="submission" date="2011-12" db="EMBL/GenBank/DDBJ databases">
        <title>Complete genome sequence of Streptomyces cattleya strain DSM 46488.</title>
        <authorList>
            <person name="Ou H.-Y."/>
            <person name="Li P."/>
            <person name="Zhao C."/>
            <person name="O'Hagan D."/>
            <person name="Deng Z."/>
        </authorList>
    </citation>
    <scope>NUCLEOTIDE SEQUENCE [LARGE SCALE GENOMIC DNA]</scope>
    <source>
        <strain evidence="6">ATCC 35852 / DSM 46488 / JCM 4925 / NBRC 14057 / NRRL 8057</strain>
    </source>
</reference>
<dbReference type="Proteomes" id="UP000007842">
    <property type="component" value="Chromosome"/>
</dbReference>
<accession>F8JQK3</accession>
<dbReference type="InterPro" id="IPR013785">
    <property type="entry name" value="Aldolase_TIM"/>
</dbReference>
<name>F8JQK3_STREN</name>
<dbReference type="CDD" id="cd02933">
    <property type="entry name" value="OYE_like_FMN"/>
    <property type="match status" value="1"/>
</dbReference>
<dbReference type="InterPro" id="IPR001155">
    <property type="entry name" value="OxRdtase_FMN_N"/>
</dbReference>
<evidence type="ECO:0000259" key="4">
    <source>
        <dbReference type="Pfam" id="PF00724"/>
    </source>
</evidence>
<dbReference type="GO" id="GO:0005829">
    <property type="term" value="C:cytosol"/>
    <property type="evidence" value="ECO:0007669"/>
    <property type="project" value="UniProtKB-ARBA"/>
</dbReference>
<keyword evidence="6" id="KW-1185">Reference proteome</keyword>
<dbReference type="KEGG" id="sct:SCAT_5481"/>
<dbReference type="OrthoDB" id="3169239at2"/>
<dbReference type="SUPFAM" id="SSF51395">
    <property type="entry name" value="FMN-linked oxidoreductases"/>
    <property type="match status" value="1"/>
</dbReference>
<evidence type="ECO:0000313" key="5">
    <source>
        <dbReference type="EMBL" id="AEW97850.1"/>
    </source>
</evidence>
<organism evidence="5 6">
    <name type="scientific">Streptantibioticus cattleyicolor (strain ATCC 35852 / DSM 46488 / JCM 4925 / NBRC 14057 / NRRL 8057)</name>
    <name type="common">Streptomyces cattleya</name>
    <dbReference type="NCBI Taxonomy" id="1003195"/>
    <lineage>
        <taxon>Bacteria</taxon>
        <taxon>Bacillati</taxon>
        <taxon>Actinomycetota</taxon>
        <taxon>Actinomycetes</taxon>
        <taxon>Kitasatosporales</taxon>
        <taxon>Streptomycetaceae</taxon>
        <taxon>Streptantibioticus</taxon>
    </lineage>
</organism>
<dbReference type="EMBL" id="CP003219">
    <property type="protein sequence ID" value="AEW97850.1"/>
    <property type="molecule type" value="Genomic_DNA"/>
</dbReference>
<dbReference type="FunFam" id="3.20.20.70:FF:000059">
    <property type="entry name" value="N-ethylmaleimide reductase, FMN-linked"/>
    <property type="match status" value="1"/>
</dbReference>
<evidence type="ECO:0000256" key="3">
    <source>
        <dbReference type="ARBA" id="ARBA00023002"/>
    </source>
</evidence>
<feature type="domain" description="NADH:flavin oxidoreductase/NADH oxidase N-terminal" evidence="4">
    <location>
        <begin position="4"/>
        <end position="333"/>
    </location>
</feature>
<dbReference type="HOGENOM" id="CLU_012153_0_1_11"/>
<comment type="cofactor">
    <cofactor evidence="1">
        <name>FMN</name>
        <dbReference type="ChEBI" id="CHEBI:58210"/>
    </cofactor>
</comment>
<dbReference type="PATRIC" id="fig|1003195.11.peg.6900"/>
<evidence type="ECO:0000256" key="1">
    <source>
        <dbReference type="ARBA" id="ARBA00001917"/>
    </source>
</evidence>
<dbReference type="AlphaFoldDB" id="F8JQK3"/>
<sequence length="361" mass="37769">MATLFDPHRAGAIPLPNRVVMAPMTRNRADRDGVPTDLMARYYAQRAGAGLIVTESVWISPDGHGEAGAPGLHTAAQAAGWRTVTDAVHRAGGRIVAQLVHTGRLAHPALLPPGAVPLAPSAVRARTETRTFDGLVPCVTPREMTEEEITGAVDAFAAAARRALDAGFDGVELQGANGNLIHQFLSGNANLRTDGYGGTPAGRIRFALETVRAVVAQTGPGRVGLRLSPGSDYGDLAEPDLPAVHGALLDALAAEPLAYLHLIEGPDPAVAALVRERWPATLIVNPWTGDAPTDPLTATRRVATGAADAVSFARMFAANPDLPERLRLGVPLNDPDPDTFHGGDAAGYTDYPRHRAAVVGV</sequence>
<dbReference type="eggNOG" id="COG1902">
    <property type="taxonomic scope" value="Bacteria"/>
</dbReference>
<proteinExistence type="inferred from homology"/>
<keyword evidence="3" id="KW-0560">Oxidoreductase</keyword>
<dbReference type="RefSeq" id="WP_014146183.1">
    <property type="nucleotide sequence ID" value="NC_016111.1"/>
</dbReference>